<protein>
    <submittedName>
        <fullName evidence="2">Uncharacterized protein</fullName>
    </submittedName>
</protein>
<evidence type="ECO:0000313" key="3">
    <source>
        <dbReference type="Proteomes" id="UP001578633"/>
    </source>
</evidence>
<name>A0ABR3UD76_9PLEO</name>
<sequence length="412" mass="46472">MIASKTYAAARRKAKAPGRRRPLSTSHDLTIFEPRLLAVMPQAVAKELVNTMRSILKLGGRKQRLLEMRRQKIKELLQELGDNEAIRVYNEFATAHDQVEERLTSKLPLIEELEGGGDEVNQDEDDSDYYSAQEELEGEEAVADDATDEESGIELIKDTGVEMEDVPSATSQVSATPDVDTGISPCSSPHEAHAPFVMREGVACDKHIGDNCTVVPIQNAEAFPLTSIQEVQAEFYPSTRILDMQIHHDQDYHITQVTATLDKGPVDQLIINDPRIVTFLGLRQPPYATICLQPNPRINETYQIHIQPGQNPRNAKAWIVGELMSARHAYLYWLDIRQTADPRAPPTIAEVRLLAPKIGRRAGDIWREIEKVWDLEQGSGGRHFRENRMKYFGEDPVYGAGEEKRSRRSMWV</sequence>
<evidence type="ECO:0000256" key="1">
    <source>
        <dbReference type="SAM" id="MobiDB-lite"/>
    </source>
</evidence>
<proteinExistence type="predicted"/>
<dbReference type="RefSeq" id="XP_069305040.1">
    <property type="nucleotide sequence ID" value="XM_069454071.1"/>
</dbReference>
<feature type="compositionally biased region" description="Basic residues" evidence="1">
    <location>
        <begin position="10"/>
        <end position="22"/>
    </location>
</feature>
<organism evidence="2 3">
    <name type="scientific">Alternaria dauci</name>
    <dbReference type="NCBI Taxonomy" id="48095"/>
    <lineage>
        <taxon>Eukaryota</taxon>
        <taxon>Fungi</taxon>
        <taxon>Dikarya</taxon>
        <taxon>Ascomycota</taxon>
        <taxon>Pezizomycotina</taxon>
        <taxon>Dothideomycetes</taxon>
        <taxon>Pleosporomycetidae</taxon>
        <taxon>Pleosporales</taxon>
        <taxon>Pleosporineae</taxon>
        <taxon>Pleosporaceae</taxon>
        <taxon>Alternaria</taxon>
        <taxon>Alternaria sect. Porri</taxon>
    </lineage>
</organism>
<gene>
    <name evidence="2" type="ORF">ACET3X_007877</name>
</gene>
<accession>A0ABR3UD76</accession>
<feature type="region of interest" description="Disordered" evidence="1">
    <location>
        <begin position="1"/>
        <end position="24"/>
    </location>
</feature>
<reference evidence="2 3" key="1">
    <citation type="submission" date="2024-09" db="EMBL/GenBank/DDBJ databases">
        <title>T2T genomes of carrot and Alternaria dauci and their utility for understanding host-pathogen interaction during carrot leaf blight disease.</title>
        <authorList>
            <person name="Liu W."/>
            <person name="Xu S."/>
            <person name="Ou C."/>
            <person name="Liu X."/>
            <person name="Zhuang F."/>
            <person name="Deng X.W."/>
        </authorList>
    </citation>
    <scope>NUCLEOTIDE SEQUENCE [LARGE SCALE GENOMIC DNA]</scope>
    <source>
        <strain evidence="2 3">A2016</strain>
    </source>
</reference>
<comment type="caution">
    <text evidence="2">The sequence shown here is derived from an EMBL/GenBank/DDBJ whole genome shotgun (WGS) entry which is preliminary data.</text>
</comment>
<dbReference type="EMBL" id="JBHGVX010000007">
    <property type="protein sequence ID" value="KAL1794456.1"/>
    <property type="molecule type" value="Genomic_DNA"/>
</dbReference>
<dbReference type="Proteomes" id="UP001578633">
    <property type="component" value="Chromosome 7"/>
</dbReference>
<dbReference type="GeneID" id="96088199"/>
<feature type="region of interest" description="Disordered" evidence="1">
    <location>
        <begin position="114"/>
        <end position="150"/>
    </location>
</feature>
<evidence type="ECO:0000313" key="2">
    <source>
        <dbReference type="EMBL" id="KAL1794456.1"/>
    </source>
</evidence>
<keyword evidence="3" id="KW-1185">Reference proteome</keyword>